<keyword evidence="2" id="KW-1185">Reference proteome</keyword>
<dbReference type="HOGENOM" id="CLU_961793_0_0_2"/>
<dbReference type="STRING" id="985053.VMUT_0664"/>
<gene>
    <name evidence="1" type="ordered locus">VMUT_0664</name>
</gene>
<dbReference type="Proteomes" id="UP000007485">
    <property type="component" value="Chromosome"/>
</dbReference>
<dbReference type="EMBL" id="CP002529">
    <property type="protein sequence ID" value="ADY00875.1"/>
    <property type="molecule type" value="Genomic_DNA"/>
</dbReference>
<dbReference type="KEGG" id="vmo:VMUT_0664"/>
<sequence>MIEDYTTLDELLMRNMRQALSLVVMVGGGYDESINSVFLRVWNGLTGNAGFIEDVHALAIQYRRGLIREANFAGELIDLLSRRSFSLVDLIMMNNYLKLVNDINVLDLGLAVFYENPESILAGVREPADLVPNKLVSRELTIDLEAKCMVVKRSFSVYLSRQYESSIYVVDWSNPGLIPYSKFALPRVEGVEVSDPVFSAIVRFGVRAVSRVVGKDFILTLPKPMDVKTDADYCVGNVFVSLPQSMGLSDYLSLIGKLMGMGYNVRRSPFTRVDELIEHCLSSREQEVK</sequence>
<accession>F0QVM2</accession>
<evidence type="ECO:0000313" key="2">
    <source>
        <dbReference type="Proteomes" id="UP000007485"/>
    </source>
</evidence>
<name>F0QVM2_VULM7</name>
<proteinExistence type="predicted"/>
<dbReference type="eggNOG" id="arCOG05593">
    <property type="taxonomic scope" value="Archaea"/>
</dbReference>
<dbReference type="AlphaFoldDB" id="F0QVM2"/>
<reference evidence="1 2" key="1">
    <citation type="journal article" date="2011" name="J. Bacteriol.">
        <title>Complete genome sequence of 'Vulcanisaeta moutnovskia' strain 768-28, a novel member of the hyperthermophilic crenarchaeal genus vulcanisaeta.</title>
        <authorList>
            <person name="Gumerov V.M."/>
            <person name="Mardanov A.V."/>
            <person name="Beletsky A.V."/>
            <person name="Prokofeva M.I."/>
            <person name="Bonch-Osmolovskaya E.A."/>
            <person name="Ravin N.V."/>
            <person name="Skryabin K.G."/>
        </authorList>
    </citation>
    <scope>NUCLEOTIDE SEQUENCE [LARGE SCALE GENOMIC DNA]</scope>
    <source>
        <strain evidence="1 2">768-28</strain>
    </source>
</reference>
<evidence type="ECO:0000313" key="1">
    <source>
        <dbReference type="EMBL" id="ADY00875.1"/>
    </source>
</evidence>
<protein>
    <submittedName>
        <fullName evidence="1">Uncharacterized protein</fullName>
    </submittedName>
</protein>
<organism evidence="1 2">
    <name type="scientific">Vulcanisaeta moutnovskia (strain 768-28)</name>
    <dbReference type="NCBI Taxonomy" id="985053"/>
    <lineage>
        <taxon>Archaea</taxon>
        <taxon>Thermoproteota</taxon>
        <taxon>Thermoprotei</taxon>
        <taxon>Thermoproteales</taxon>
        <taxon>Thermoproteaceae</taxon>
        <taxon>Vulcanisaeta</taxon>
    </lineage>
</organism>